<comment type="caution">
    <text evidence="6">The sequence shown here is derived from an EMBL/GenBank/DDBJ whole genome shotgun (WGS) entry which is preliminary data.</text>
</comment>
<reference evidence="6 7" key="1">
    <citation type="submission" date="2018-12" db="EMBL/GenBank/DDBJ databases">
        <authorList>
            <person name="Yang E."/>
        </authorList>
    </citation>
    <scope>NUCLEOTIDE SEQUENCE [LARGE SCALE GENOMIC DNA]</scope>
    <source>
        <strain evidence="6 7">SOD</strain>
    </source>
</reference>
<evidence type="ECO:0000256" key="3">
    <source>
        <dbReference type="ARBA" id="ARBA00023125"/>
    </source>
</evidence>
<dbReference type="SUPFAM" id="SSF46785">
    <property type="entry name" value="Winged helix' DNA-binding domain"/>
    <property type="match status" value="1"/>
</dbReference>
<dbReference type="InterPro" id="IPR005119">
    <property type="entry name" value="LysR_subst-bd"/>
</dbReference>
<dbReference type="Gene3D" id="1.10.10.10">
    <property type="entry name" value="Winged helix-like DNA-binding domain superfamily/Winged helix DNA-binding domain"/>
    <property type="match status" value="1"/>
</dbReference>
<evidence type="ECO:0000259" key="5">
    <source>
        <dbReference type="PROSITE" id="PS50931"/>
    </source>
</evidence>
<dbReference type="Pfam" id="PF03466">
    <property type="entry name" value="LysR_substrate"/>
    <property type="match status" value="1"/>
</dbReference>
<dbReference type="Pfam" id="PF00126">
    <property type="entry name" value="HTH_1"/>
    <property type="match status" value="1"/>
</dbReference>
<proteinExistence type="inferred from homology"/>
<dbReference type="GO" id="GO:0003700">
    <property type="term" value="F:DNA-binding transcription factor activity"/>
    <property type="evidence" value="ECO:0007669"/>
    <property type="project" value="InterPro"/>
</dbReference>
<keyword evidence="4" id="KW-0804">Transcription</keyword>
<dbReference type="Proteomes" id="UP000278085">
    <property type="component" value="Unassembled WGS sequence"/>
</dbReference>
<dbReference type="FunFam" id="1.10.10.10:FF:000038">
    <property type="entry name" value="Glycine cleavage system transcriptional activator"/>
    <property type="match status" value="1"/>
</dbReference>
<keyword evidence="7" id="KW-1185">Reference proteome</keyword>
<sequence>MHGIASQQSKVETYETFTRGHSIFTCVDGVANLLHNGCKLNSHLPMRRLPPLRAFQSFEAAANHESFTRAATALCVTHSAISHQIRSLETWLGKDLFVRHNSGVHLTPEGEQLKSACSAAFSRLEDECERIRTPVSDRKLTIACSASFLAHWLLPRIERFSRQLPELVLNFQTGGDVDALLSHKVDALILSGQAPLSAEIEATCLAADTIGPVCAPAWPNPPRLPQDLRELPLFHATSRLAAWNEWAEMVGLAPELRHGQTLDSLSLTIQAARSGLGFAITPELLVRRDLEEGRLIAPLGFIQVERSTFLYLSASRKAQPDIAAFRHWLLAQAESDSPPLA</sequence>
<gene>
    <name evidence="6" type="ORF">EJB06_23890</name>
</gene>
<dbReference type="AlphaFoldDB" id="A0A430HFX7"/>
<dbReference type="CDD" id="cd08432">
    <property type="entry name" value="PBP2_GcdR_TrpI_HvrB_AmpR_like"/>
    <property type="match status" value="1"/>
</dbReference>
<dbReference type="Gene3D" id="3.40.190.10">
    <property type="entry name" value="Periplasmic binding protein-like II"/>
    <property type="match status" value="2"/>
</dbReference>
<dbReference type="OrthoDB" id="9178397at2"/>
<dbReference type="InterPro" id="IPR036390">
    <property type="entry name" value="WH_DNA-bd_sf"/>
</dbReference>
<dbReference type="PANTHER" id="PTHR30537">
    <property type="entry name" value="HTH-TYPE TRANSCRIPTIONAL REGULATOR"/>
    <property type="match status" value="1"/>
</dbReference>
<dbReference type="InterPro" id="IPR000847">
    <property type="entry name" value="LysR_HTH_N"/>
</dbReference>
<dbReference type="PROSITE" id="PS50931">
    <property type="entry name" value="HTH_LYSR"/>
    <property type="match status" value="1"/>
</dbReference>
<evidence type="ECO:0000256" key="2">
    <source>
        <dbReference type="ARBA" id="ARBA00023015"/>
    </source>
</evidence>
<accession>A0A430HFX7</accession>
<keyword evidence="2" id="KW-0805">Transcription regulation</keyword>
<dbReference type="InterPro" id="IPR036388">
    <property type="entry name" value="WH-like_DNA-bd_sf"/>
</dbReference>
<dbReference type="InterPro" id="IPR058163">
    <property type="entry name" value="LysR-type_TF_proteobact-type"/>
</dbReference>
<evidence type="ECO:0000313" key="6">
    <source>
        <dbReference type="EMBL" id="RSZ56411.1"/>
    </source>
</evidence>
<name>A0A430HFX7_9BURK</name>
<organism evidence="6 7">
    <name type="scientific">Massilia atriviolacea</name>
    <dbReference type="NCBI Taxonomy" id="2495579"/>
    <lineage>
        <taxon>Bacteria</taxon>
        <taxon>Pseudomonadati</taxon>
        <taxon>Pseudomonadota</taxon>
        <taxon>Betaproteobacteria</taxon>
        <taxon>Burkholderiales</taxon>
        <taxon>Oxalobacteraceae</taxon>
        <taxon>Telluria group</taxon>
        <taxon>Massilia</taxon>
    </lineage>
</organism>
<dbReference type="PANTHER" id="PTHR30537:SF74">
    <property type="entry name" value="HTH-TYPE TRANSCRIPTIONAL REGULATOR TRPI"/>
    <property type="match status" value="1"/>
</dbReference>
<dbReference type="SUPFAM" id="SSF53850">
    <property type="entry name" value="Periplasmic binding protein-like II"/>
    <property type="match status" value="1"/>
</dbReference>
<protein>
    <submittedName>
        <fullName evidence="6">LysR family transcriptional regulator</fullName>
    </submittedName>
</protein>
<keyword evidence="3" id="KW-0238">DNA-binding</keyword>
<evidence type="ECO:0000256" key="4">
    <source>
        <dbReference type="ARBA" id="ARBA00023163"/>
    </source>
</evidence>
<dbReference type="GO" id="GO:0043565">
    <property type="term" value="F:sequence-specific DNA binding"/>
    <property type="evidence" value="ECO:0007669"/>
    <property type="project" value="TreeGrafter"/>
</dbReference>
<dbReference type="GO" id="GO:0006351">
    <property type="term" value="P:DNA-templated transcription"/>
    <property type="evidence" value="ECO:0007669"/>
    <property type="project" value="TreeGrafter"/>
</dbReference>
<dbReference type="EMBL" id="RXLQ01000015">
    <property type="protein sequence ID" value="RSZ56411.1"/>
    <property type="molecule type" value="Genomic_DNA"/>
</dbReference>
<evidence type="ECO:0000256" key="1">
    <source>
        <dbReference type="ARBA" id="ARBA00009437"/>
    </source>
</evidence>
<comment type="similarity">
    <text evidence="1">Belongs to the LysR transcriptional regulatory family.</text>
</comment>
<feature type="domain" description="HTH lysR-type" evidence="5">
    <location>
        <begin position="50"/>
        <end position="107"/>
    </location>
</feature>
<dbReference type="PRINTS" id="PR00039">
    <property type="entry name" value="HTHLYSR"/>
</dbReference>
<evidence type="ECO:0000313" key="7">
    <source>
        <dbReference type="Proteomes" id="UP000278085"/>
    </source>
</evidence>